<feature type="transmembrane region" description="Helical" evidence="10">
    <location>
        <begin position="109"/>
        <end position="132"/>
    </location>
</feature>
<name>A0A0J8B7I5_BETVV</name>
<keyword evidence="15" id="KW-1185">Reference proteome</keyword>
<evidence type="ECO:0000256" key="1">
    <source>
        <dbReference type="ARBA" id="ARBA00004141"/>
    </source>
</evidence>
<keyword evidence="3" id="KW-0633">Potassium transport</keyword>
<keyword evidence="2" id="KW-0813">Transport</keyword>
<dbReference type="PANTHER" id="PTHR32468">
    <property type="entry name" value="CATION/H + ANTIPORTER"/>
    <property type="match status" value="1"/>
</dbReference>
<feature type="transmembrane region" description="Helical" evidence="10">
    <location>
        <begin position="12"/>
        <end position="34"/>
    </location>
</feature>
<dbReference type="GO" id="GO:0006885">
    <property type="term" value="P:regulation of pH"/>
    <property type="evidence" value="ECO:0007669"/>
    <property type="project" value="TreeGrafter"/>
</dbReference>
<dbReference type="eggNOG" id="KOG1650">
    <property type="taxonomic scope" value="Eukaryota"/>
</dbReference>
<proteinExistence type="inferred from homology"/>
<comment type="similarity">
    <text evidence="9">Belongs to the monovalent cation:proton antiporter 2 (CPA2) transporter (TC 2.A.37) family. CHX (TC 2.A.37.4) subfamily.</text>
</comment>
<accession>A0A0J8B7I5</accession>
<evidence type="ECO:0000313" key="15">
    <source>
        <dbReference type="Proteomes" id="UP000035740"/>
    </source>
</evidence>
<evidence type="ECO:0000256" key="9">
    <source>
        <dbReference type="ARBA" id="ARBA00038341"/>
    </source>
</evidence>
<dbReference type="Pfam" id="PF00999">
    <property type="entry name" value="Na_H_Exchanger"/>
    <property type="match status" value="1"/>
</dbReference>
<keyword evidence="8 10" id="KW-0472">Membrane</keyword>
<evidence type="ECO:0000256" key="8">
    <source>
        <dbReference type="ARBA" id="ARBA00023136"/>
    </source>
</evidence>
<feature type="transmembrane region" description="Helical" evidence="10">
    <location>
        <begin position="279"/>
        <end position="298"/>
    </location>
</feature>
<dbReference type="InterPro" id="IPR057291">
    <property type="entry name" value="CHX17_2nd"/>
</dbReference>
<dbReference type="GO" id="GO:0016020">
    <property type="term" value="C:membrane"/>
    <property type="evidence" value="ECO:0007669"/>
    <property type="project" value="UniProtKB-SubCell"/>
</dbReference>
<dbReference type="Proteomes" id="UP000035740">
    <property type="component" value="Unassembled WGS sequence"/>
</dbReference>
<dbReference type="Pfam" id="PF23259">
    <property type="entry name" value="CHX17_C"/>
    <property type="match status" value="1"/>
</dbReference>
<evidence type="ECO:0000256" key="2">
    <source>
        <dbReference type="ARBA" id="ARBA00022448"/>
    </source>
</evidence>
<dbReference type="InterPro" id="IPR006153">
    <property type="entry name" value="Cation/H_exchanger_TM"/>
</dbReference>
<keyword evidence="6 10" id="KW-1133">Transmembrane helix</keyword>
<dbReference type="EMBL" id="KQ090437">
    <property type="protein sequence ID" value="KMS95747.1"/>
    <property type="molecule type" value="Genomic_DNA"/>
</dbReference>
<keyword evidence="4 10" id="KW-0812">Transmembrane</keyword>
<dbReference type="InterPro" id="IPR050794">
    <property type="entry name" value="CPA2_transporter"/>
</dbReference>
<feature type="transmembrane region" description="Helical" evidence="10">
    <location>
        <begin position="245"/>
        <end position="267"/>
    </location>
</feature>
<feature type="domain" description="Cation/H(+) antiporter C-terminal" evidence="13">
    <location>
        <begin position="497"/>
        <end position="635"/>
    </location>
</feature>
<dbReference type="GO" id="GO:0012505">
    <property type="term" value="C:endomembrane system"/>
    <property type="evidence" value="ECO:0007669"/>
    <property type="project" value="TreeGrafter"/>
</dbReference>
<evidence type="ECO:0000259" key="12">
    <source>
        <dbReference type="Pfam" id="PF23256"/>
    </source>
</evidence>
<evidence type="ECO:0000259" key="13">
    <source>
        <dbReference type="Pfam" id="PF23259"/>
    </source>
</evidence>
<dbReference type="InterPro" id="IPR057290">
    <property type="entry name" value="CHX17_C"/>
</dbReference>
<organism evidence="14 15">
    <name type="scientific">Beta vulgaris subsp. vulgaris</name>
    <name type="common">Beet</name>
    <dbReference type="NCBI Taxonomy" id="3555"/>
    <lineage>
        <taxon>Eukaryota</taxon>
        <taxon>Viridiplantae</taxon>
        <taxon>Streptophyta</taxon>
        <taxon>Embryophyta</taxon>
        <taxon>Tracheophyta</taxon>
        <taxon>Spermatophyta</taxon>
        <taxon>Magnoliopsida</taxon>
        <taxon>eudicotyledons</taxon>
        <taxon>Gunneridae</taxon>
        <taxon>Pentapetalae</taxon>
        <taxon>Caryophyllales</taxon>
        <taxon>Chenopodiaceae</taxon>
        <taxon>Betoideae</taxon>
        <taxon>Beta</taxon>
    </lineage>
</organism>
<protein>
    <submittedName>
        <fullName evidence="14">Uncharacterized protein</fullName>
    </submittedName>
</protein>
<dbReference type="InterPro" id="IPR038770">
    <property type="entry name" value="Na+/solute_symporter_sf"/>
</dbReference>
<evidence type="ECO:0000256" key="3">
    <source>
        <dbReference type="ARBA" id="ARBA00022538"/>
    </source>
</evidence>
<comment type="subcellular location">
    <subcellularLocation>
        <location evidence="1">Membrane</location>
        <topology evidence="1">Multi-pass membrane protein</topology>
    </subcellularLocation>
</comment>
<evidence type="ECO:0000256" key="4">
    <source>
        <dbReference type="ARBA" id="ARBA00022692"/>
    </source>
</evidence>
<dbReference type="GO" id="GO:1902600">
    <property type="term" value="P:proton transmembrane transport"/>
    <property type="evidence" value="ECO:0007669"/>
    <property type="project" value="InterPro"/>
</dbReference>
<reference evidence="14 15" key="1">
    <citation type="journal article" date="2014" name="Nature">
        <title>The genome of the recently domesticated crop plant sugar beet (Beta vulgaris).</title>
        <authorList>
            <person name="Dohm J.C."/>
            <person name="Minoche A.E."/>
            <person name="Holtgrawe D."/>
            <person name="Capella-Gutierrez S."/>
            <person name="Zakrzewski F."/>
            <person name="Tafer H."/>
            <person name="Rupp O."/>
            <person name="Sorensen T.R."/>
            <person name="Stracke R."/>
            <person name="Reinhardt R."/>
            <person name="Goesmann A."/>
            <person name="Kraft T."/>
            <person name="Schulz B."/>
            <person name="Stadler P.F."/>
            <person name="Schmidt T."/>
            <person name="Gabaldon T."/>
            <person name="Lehrach H."/>
            <person name="Weisshaar B."/>
            <person name="Himmelbauer H."/>
        </authorList>
    </citation>
    <scope>NUCLEOTIDE SEQUENCE [LARGE SCALE GENOMIC DNA]</scope>
    <source>
        <tissue evidence="14">Taproot</tissue>
    </source>
</reference>
<evidence type="ECO:0000256" key="6">
    <source>
        <dbReference type="ARBA" id="ARBA00022989"/>
    </source>
</evidence>
<feature type="transmembrane region" description="Helical" evidence="10">
    <location>
        <begin position="46"/>
        <end position="62"/>
    </location>
</feature>
<sequence>MSALRKVGKKAFIISFSGYFVSLIFSYGAVRLLGLKGGFIGHTREIVLVSQTFFMVTCGHVNDLNISNSEIGRLACAVSLVLDVYAMFATFILFNIYFPFMASDYKVPFMVIGVYFIMFLICRPLILVILSYTPEGRRMKDSHFLAIILIVLFIALISMQVGQPLAVLLFALFLPEEPLTTILSDRLDTFNSSVLLPIFCAMHGFSTDFNSLTKESLAVELLIVLGTIGKLLGTFISSRLFGTPFWSATTLSIIMCSKGFIDIVMLGQFRNQGFMTAEHYTIVGIHILFSTGVFLPLVRYMYEPSSQYSTILRQGVIASAETGTLQALICIHKEENLPGIIRLLEAFHPTYEKLIPVVALQLIQLTGRVTLPILAPFHEVQSSAAFRSNLGRCNRIISSLLSLERRTDGAVRLQHYISVSSYATMHNDICNVAHEKNVSLLIIPFHTQWTLDGAVEQFSQPIRDVNKMVLEKAPCSVGLLIDRGDKSVSILSMVYRVAIFFIGGVDDHEALAYATLFASHPSISLTVIWLKSKMSESNTHKFDDYAVIQDFHNKVKDNERISLQEVVVNDGAETTKAIIAVKNDVDLAVVGRYHEPGCTPLFGLSDRWCEYPELGILGDMLVTPEFEFSVLVVQEEPHQTTGNDDLIEDFIM</sequence>
<keyword evidence="5" id="KW-0630">Potassium</keyword>
<evidence type="ECO:0000256" key="7">
    <source>
        <dbReference type="ARBA" id="ARBA00023065"/>
    </source>
</evidence>
<evidence type="ECO:0000256" key="10">
    <source>
        <dbReference type="SAM" id="Phobius"/>
    </source>
</evidence>
<dbReference type="OMA" id="ESNTHKF"/>
<evidence type="ECO:0000313" key="14">
    <source>
        <dbReference type="EMBL" id="KMS95747.1"/>
    </source>
</evidence>
<evidence type="ECO:0000256" key="5">
    <source>
        <dbReference type="ARBA" id="ARBA00022958"/>
    </source>
</evidence>
<feature type="domain" description="Cation/H(+) antiporter central" evidence="12">
    <location>
        <begin position="410"/>
        <end position="485"/>
    </location>
</feature>
<dbReference type="Pfam" id="PF23256">
    <property type="entry name" value="CHX17_2nd"/>
    <property type="match status" value="1"/>
</dbReference>
<dbReference type="OrthoDB" id="1654457at2759"/>
<dbReference type="AlphaFoldDB" id="A0A0J8B7I5"/>
<feature type="transmembrane region" description="Helical" evidence="10">
    <location>
        <begin position="74"/>
        <end position="97"/>
    </location>
</feature>
<dbReference type="GO" id="GO:0006813">
    <property type="term" value="P:potassium ion transport"/>
    <property type="evidence" value="ECO:0007669"/>
    <property type="project" value="UniProtKB-KW"/>
</dbReference>
<gene>
    <name evidence="14" type="ORF">BVRB_005200</name>
</gene>
<dbReference type="GO" id="GO:0015297">
    <property type="term" value="F:antiporter activity"/>
    <property type="evidence" value="ECO:0007669"/>
    <property type="project" value="InterPro"/>
</dbReference>
<feature type="domain" description="Cation/H+ exchanger transmembrane" evidence="11">
    <location>
        <begin position="2"/>
        <end position="293"/>
    </location>
</feature>
<keyword evidence="7" id="KW-0406">Ion transport</keyword>
<feature type="transmembrane region" description="Helical" evidence="10">
    <location>
        <begin position="144"/>
        <end position="174"/>
    </location>
</feature>
<dbReference type="Gramene" id="KMS95747">
    <property type="protein sequence ID" value="KMS95747"/>
    <property type="gene ID" value="BVRB_005200"/>
</dbReference>
<evidence type="ECO:0000259" key="11">
    <source>
        <dbReference type="Pfam" id="PF00999"/>
    </source>
</evidence>
<dbReference type="Gene3D" id="1.20.1530.20">
    <property type="match status" value="1"/>
</dbReference>
<dbReference type="PANTHER" id="PTHR32468:SF23">
    <property type="entry name" value="CATION_H(+) ANTIPORTER 14"/>
    <property type="match status" value="1"/>
</dbReference>